<dbReference type="CDD" id="cd06850">
    <property type="entry name" value="biotinyl_domain"/>
    <property type="match status" value="1"/>
</dbReference>
<dbReference type="SUPFAM" id="SSF51230">
    <property type="entry name" value="Single hybrid motif"/>
    <property type="match status" value="1"/>
</dbReference>
<dbReference type="GO" id="GO:0047154">
    <property type="term" value="F:methylmalonyl-CoA carboxytransferase activity"/>
    <property type="evidence" value="ECO:0007669"/>
    <property type="project" value="UniProtKB-EC"/>
</dbReference>
<dbReference type="PANTHER" id="PTHR45266">
    <property type="entry name" value="OXALOACETATE DECARBOXYLASE ALPHA CHAIN"/>
    <property type="match status" value="1"/>
</dbReference>
<accession>A0A1J5SFN2</accession>
<feature type="domain" description="Lipoyl-binding" evidence="2">
    <location>
        <begin position="51"/>
        <end position="126"/>
    </location>
</feature>
<keyword evidence="1" id="KW-0092">Biotin</keyword>
<reference evidence="3" key="1">
    <citation type="submission" date="2016-10" db="EMBL/GenBank/DDBJ databases">
        <title>Sequence of Gallionella enrichment culture.</title>
        <authorList>
            <person name="Poehlein A."/>
            <person name="Muehling M."/>
            <person name="Daniel R."/>
        </authorList>
    </citation>
    <scope>NUCLEOTIDE SEQUENCE</scope>
</reference>
<dbReference type="InterPro" id="IPR050709">
    <property type="entry name" value="Biotin_Carboxyl_Carrier/Decarb"/>
</dbReference>
<evidence type="ECO:0000259" key="2">
    <source>
        <dbReference type="PROSITE" id="PS50968"/>
    </source>
</evidence>
<dbReference type="InterPro" id="IPR001882">
    <property type="entry name" value="Biotin_BS"/>
</dbReference>
<dbReference type="AlphaFoldDB" id="A0A1J5SFN2"/>
<evidence type="ECO:0000256" key="1">
    <source>
        <dbReference type="ARBA" id="ARBA00023267"/>
    </source>
</evidence>
<dbReference type="Pfam" id="PF00364">
    <property type="entry name" value="Biotin_lipoyl"/>
    <property type="match status" value="1"/>
</dbReference>
<dbReference type="InterPro" id="IPR011053">
    <property type="entry name" value="Single_hybrid_motif"/>
</dbReference>
<dbReference type="Gene3D" id="2.40.50.100">
    <property type="match status" value="1"/>
</dbReference>
<dbReference type="InterPro" id="IPR000089">
    <property type="entry name" value="Biotin_lipoyl"/>
</dbReference>
<dbReference type="PROSITE" id="PS50968">
    <property type="entry name" value="BIOTINYL_LIPOYL"/>
    <property type="match status" value="1"/>
</dbReference>
<dbReference type="FunFam" id="2.40.50.100:FF:000003">
    <property type="entry name" value="Acetyl-CoA carboxylase biotin carboxyl carrier protein"/>
    <property type="match status" value="1"/>
</dbReference>
<dbReference type="EC" id="2.1.3.1" evidence="3"/>
<gene>
    <name evidence="3" type="ORF">GALL_104790</name>
</gene>
<organism evidence="3">
    <name type="scientific">mine drainage metagenome</name>
    <dbReference type="NCBI Taxonomy" id="410659"/>
    <lineage>
        <taxon>unclassified sequences</taxon>
        <taxon>metagenomes</taxon>
        <taxon>ecological metagenomes</taxon>
    </lineage>
</organism>
<proteinExistence type="predicted"/>
<name>A0A1J5SFN2_9ZZZZ</name>
<evidence type="ECO:0000313" key="3">
    <source>
        <dbReference type="EMBL" id="OIR07223.1"/>
    </source>
</evidence>
<protein>
    <submittedName>
        <fullName evidence="3">Methylmalonyl-CoA carboxyltransferase 1.3S subunit</fullName>
        <ecNumber evidence="3">2.1.3.1</ecNumber>
    </submittedName>
</protein>
<dbReference type="EMBL" id="MLJW01000038">
    <property type="protein sequence ID" value="OIR07223.1"/>
    <property type="molecule type" value="Genomic_DNA"/>
</dbReference>
<sequence length="126" mass="12710">MKKLRVTVEGKAYEVLVEILDETHAAAPAPVQPASVASASVAAPVVSAKSAAAPSGPGDIPSPLAGKVVSVDVKPGQAVTEGQQVATIEAMKMNTYVYAPRAGTVAEVFVNAGDAVDEGKSLVRLA</sequence>
<keyword evidence="3" id="KW-0808">Transferase</keyword>
<comment type="caution">
    <text evidence="3">The sequence shown here is derived from an EMBL/GenBank/DDBJ whole genome shotgun (WGS) entry which is preliminary data.</text>
</comment>
<dbReference type="PANTHER" id="PTHR45266:SF3">
    <property type="entry name" value="OXALOACETATE DECARBOXYLASE ALPHA CHAIN"/>
    <property type="match status" value="1"/>
</dbReference>
<dbReference type="PROSITE" id="PS00188">
    <property type="entry name" value="BIOTIN"/>
    <property type="match status" value="1"/>
</dbReference>